<feature type="transmembrane region" description="Helical" evidence="1">
    <location>
        <begin position="20"/>
        <end position="41"/>
    </location>
</feature>
<organism evidence="2">
    <name type="scientific">Siphoviridae sp. ctnMb19</name>
    <dbReference type="NCBI Taxonomy" id="2825659"/>
    <lineage>
        <taxon>Viruses</taxon>
        <taxon>Duplodnaviria</taxon>
        <taxon>Heunggongvirae</taxon>
        <taxon>Uroviricota</taxon>
        <taxon>Caudoviricetes</taxon>
    </lineage>
</organism>
<proteinExistence type="predicted"/>
<keyword evidence="1" id="KW-1133">Transmembrane helix</keyword>
<keyword evidence="1" id="KW-0812">Transmembrane</keyword>
<reference evidence="2" key="1">
    <citation type="journal article" date="2021" name="Proc. Natl. Acad. Sci. U.S.A.">
        <title>A Catalog of Tens of Thousands of Viruses from Human Metagenomes Reveals Hidden Associations with Chronic Diseases.</title>
        <authorList>
            <person name="Tisza M.J."/>
            <person name="Buck C.B."/>
        </authorList>
    </citation>
    <scope>NUCLEOTIDE SEQUENCE</scope>
    <source>
        <strain evidence="2">CtnMb19</strain>
    </source>
</reference>
<name>A0A8S5NTE7_9CAUD</name>
<keyword evidence="1" id="KW-0472">Membrane</keyword>
<evidence type="ECO:0000313" key="2">
    <source>
        <dbReference type="EMBL" id="DAD98014.1"/>
    </source>
</evidence>
<evidence type="ECO:0000256" key="1">
    <source>
        <dbReference type="SAM" id="Phobius"/>
    </source>
</evidence>
<sequence>MPHFFLNDIINSYKNFKNLLLLQLLTVSIIIRLYSSLLINLHSPLLPLHV</sequence>
<accession>A0A8S5NTE7</accession>
<dbReference type="EMBL" id="BK015251">
    <property type="protein sequence ID" value="DAD98014.1"/>
    <property type="molecule type" value="Genomic_DNA"/>
</dbReference>
<protein>
    <submittedName>
        <fullName evidence="2">Uncharacterized protein</fullName>
    </submittedName>
</protein>